<accession>A0A9D9EG93</accession>
<feature type="domain" description="Glycosyltransferase 2-like" evidence="2">
    <location>
        <begin position="17"/>
        <end position="133"/>
    </location>
</feature>
<reference evidence="3" key="2">
    <citation type="journal article" date="2021" name="PeerJ">
        <title>Extensive microbial diversity within the chicken gut microbiome revealed by metagenomics and culture.</title>
        <authorList>
            <person name="Gilroy R."/>
            <person name="Ravi A."/>
            <person name="Getino M."/>
            <person name="Pursley I."/>
            <person name="Horton D.L."/>
            <person name="Alikhan N.F."/>
            <person name="Baker D."/>
            <person name="Gharbi K."/>
            <person name="Hall N."/>
            <person name="Watson M."/>
            <person name="Adriaenssens E.M."/>
            <person name="Foster-Nyarko E."/>
            <person name="Jarju S."/>
            <person name="Secka A."/>
            <person name="Antonio M."/>
            <person name="Oren A."/>
            <person name="Chaudhuri R.R."/>
            <person name="La Ragione R."/>
            <person name="Hildebrand F."/>
            <person name="Pallen M.J."/>
        </authorList>
    </citation>
    <scope>NUCLEOTIDE SEQUENCE</scope>
    <source>
        <strain evidence="3">D3-1215</strain>
    </source>
</reference>
<name>A0A9D9EG93_9BACT</name>
<feature type="transmembrane region" description="Helical" evidence="1">
    <location>
        <begin position="222"/>
        <end position="242"/>
    </location>
</feature>
<dbReference type="PANTHER" id="PTHR48090">
    <property type="entry name" value="UNDECAPRENYL-PHOSPHATE 4-DEOXY-4-FORMAMIDO-L-ARABINOSE TRANSFERASE-RELATED"/>
    <property type="match status" value="1"/>
</dbReference>
<proteinExistence type="predicted"/>
<dbReference type="InterPro" id="IPR050256">
    <property type="entry name" value="Glycosyltransferase_2"/>
</dbReference>
<evidence type="ECO:0000256" key="1">
    <source>
        <dbReference type="SAM" id="Phobius"/>
    </source>
</evidence>
<dbReference type="CDD" id="cd04179">
    <property type="entry name" value="DPM_DPG-synthase_like"/>
    <property type="match status" value="1"/>
</dbReference>
<reference evidence="3" key="1">
    <citation type="submission" date="2020-10" db="EMBL/GenBank/DDBJ databases">
        <authorList>
            <person name="Gilroy R."/>
        </authorList>
    </citation>
    <scope>NUCLEOTIDE SEQUENCE</scope>
    <source>
        <strain evidence="3">D3-1215</strain>
    </source>
</reference>
<dbReference type="EMBL" id="JADIMR010000067">
    <property type="protein sequence ID" value="MBO8446968.1"/>
    <property type="molecule type" value="Genomic_DNA"/>
</dbReference>
<dbReference type="SUPFAM" id="SSF53448">
    <property type="entry name" value="Nucleotide-diphospho-sugar transferases"/>
    <property type="match status" value="1"/>
</dbReference>
<organism evidence="3 4">
    <name type="scientific">Candidatus Enterocola intestinipullorum</name>
    <dbReference type="NCBI Taxonomy" id="2840783"/>
    <lineage>
        <taxon>Bacteria</taxon>
        <taxon>Pseudomonadati</taxon>
        <taxon>Bacteroidota</taxon>
        <taxon>Bacteroidia</taxon>
        <taxon>Bacteroidales</taxon>
        <taxon>Candidatus Enterocola</taxon>
    </lineage>
</organism>
<sequence>MLSCEIKQELGRLRCAVIVPFYNNASTVERVLREVLQYAPLLVAVDDGSTDGSGKSAAAVDGVDLVSYPVNRGKGHALRQGFRYALSKGYDYAITIDADGQHFADDIGNFVLHGFSENTLLVGERVTPSPDKPSGNSKANNISNFWFKAETGVALADTQSGFRLYPLKKINSMHFVCSRYAFEVEVLVRAVWAGITVANIPVKVYYPPAGERVSHFRPLLDFFRISMLNTGLFIAALLYYYPKRFFCRLLGK</sequence>
<dbReference type="Proteomes" id="UP000823637">
    <property type="component" value="Unassembled WGS sequence"/>
</dbReference>
<dbReference type="PANTHER" id="PTHR48090:SF7">
    <property type="entry name" value="RFBJ PROTEIN"/>
    <property type="match status" value="1"/>
</dbReference>
<keyword evidence="1" id="KW-1133">Transmembrane helix</keyword>
<dbReference type="Pfam" id="PF00535">
    <property type="entry name" value="Glycos_transf_2"/>
    <property type="match status" value="1"/>
</dbReference>
<dbReference type="Gene3D" id="3.90.550.10">
    <property type="entry name" value="Spore Coat Polysaccharide Biosynthesis Protein SpsA, Chain A"/>
    <property type="match status" value="1"/>
</dbReference>
<evidence type="ECO:0000313" key="3">
    <source>
        <dbReference type="EMBL" id="MBO8446968.1"/>
    </source>
</evidence>
<gene>
    <name evidence="3" type="ORF">IAC32_04390</name>
</gene>
<dbReference type="InterPro" id="IPR029044">
    <property type="entry name" value="Nucleotide-diphossugar_trans"/>
</dbReference>
<evidence type="ECO:0000259" key="2">
    <source>
        <dbReference type="Pfam" id="PF00535"/>
    </source>
</evidence>
<dbReference type="AlphaFoldDB" id="A0A9D9EG93"/>
<dbReference type="InterPro" id="IPR001173">
    <property type="entry name" value="Glyco_trans_2-like"/>
</dbReference>
<keyword evidence="1" id="KW-0472">Membrane</keyword>
<evidence type="ECO:0000313" key="4">
    <source>
        <dbReference type="Proteomes" id="UP000823637"/>
    </source>
</evidence>
<comment type="caution">
    <text evidence="3">The sequence shown here is derived from an EMBL/GenBank/DDBJ whole genome shotgun (WGS) entry which is preliminary data.</text>
</comment>
<keyword evidence="1" id="KW-0812">Transmembrane</keyword>
<protein>
    <submittedName>
        <fullName evidence="3">Glycosyltransferase family 2 protein</fullName>
    </submittedName>
</protein>